<evidence type="ECO:0000256" key="2">
    <source>
        <dbReference type="ARBA" id="ARBA00022490"/>
    </source>
</evidence>
<protein>
    <submittedName>
        <fullName evidence="4">7264_t:CDS:1</fullName>
    </submittedName>
</protein>
<feature type="non-terminal residue" evidence="4">
    <location>
        <position position="1"/>
    </location>
</feature>
<accession>A0A9N9PJ40</accession>
<dbReference type="PANTHER" id="PTHR24107">
    <property type="entry name" value="YNEIN REGULATORY COMPLEX SUBUNIT 5"/>
    <property type="match status" value="1"/>
</dbReference>
<evidence type="ECO:0000256" key="3">
    <source>
        <dbReference type="ARBA" id="ARBA00023212"/>
    </source>
</evidence>
<dbReference type="InterPro" id="IPR052410">
    <property type="entry name" value="DRC5"/>
</dbReference>
<comment type="caution">
    <text evidence="4">The sequence shown here is derived from an EMBL/GenBank/DDBJ whole genome shotgun (WGS) entry which is preliminary data.</text>
</comment>
<feature type="non-terminal residue" evidence="4">
    <location>
        <position position="188"/>
    </location>
</feature>
<reference evidence="4" key="1">
    <citation type="submission" date="2021-06" db="EMBL/GenBank/DDBJ databases">
        <authorList>
            <person name="Kallberg Y."/>
            <person name="Tangrot J."/>
            <person name="Rosling A."/>
        </authorList>
    </citation>
    <scope>NUCLEOTIDE SEQUENCE</scope>
    <source>
        <strain evidence="4">MA453B</strain>
    </source>
</reference>
<name>A0A9N9PJ40_9GLOM</name>
<dbReference type="OrthoDB" id="333024at2759"/>
<evidence type="ECO:0000313" key="4">
    <source>
        <dbReference type="EMBL" id="CAG8825157.1"/>
    </source>
</evidence>
<evidence type="ECO:0000256" key="1">
    <source>
        <dbReference type="ARBA" id="ARBA00004245"/>
    </source>
</evidence>
<organism evidence="4 5">
    <name type="scientific">Dentiscutata erythropus</name>
    <dbReference type="NCBI Taxonomy" id="1348616"/>
    <lineage>
        <taxon>Eukaryota</taxon>
        <taxon>Fungi</taxon>
        <taxon>Fungi incertae sedis</taxon>
        <taxon>Mucoromycota</taxon>
        <taxon>Glomeromycotina</taxon>
        <taxon>Glomeromycetes</taxon>
        <taxon>Diversisporales</taxon>
        <taxon>Gigasporaceae</taxon>
        <taxon>Dentiscutata</taxon>
    </lineage>
</organism>
<dbReference type="SUPFAM" id="SSF52047">
    <property type="entry name" value="RNI-like"/>
    <property type="match status" value="1"/>
</dbReference>
<dbReference type="InterPro" id="IPR032675">
    <property type="entry name" value="LRR_dom_sf"/>
</dbReference>
<dbReference type="Pfam" id="PF00560">
    <property type="entry name" value="LRR_1"/>
    <property type="match status" value="1"/>
</dbReference>
<dbReference type="SMART" id="SM00368">
    <property type="entry name" value="LRR_RI"/>
    <property type="match status" value="2"/>
</dbReference>
<evidence type="ECO:0000313" key="5">
    <source>
        <dbReference type="Proteomes" id="UP000789405"/>
    </source>
</evidence>
<dbReference type="Pfam" id="PF13516">
    <property type="entry name" value="LRR_6"/>
    <property type="match status" value="3"/>
</dbReference>
<keyword evidence="5" id="KW-1185">Reference proteome</keyword>
<dbReference type="InterPro" id="IPR001611">
    <property type="entry name" value="Leu-rich_rpt"/>
</dbReference>
<sequence>MVLESNEFLTRLNLKATCIEPDIVIPMIRANKTRLVELNLSSNSEKFTKKGKALIEALGKNTSLITLNLSDNPFDWSDVSFIPLESNKSLENLDLSSCNLTPKTVERLRKFLITSKNLKSLNFSSNNLAFQERIISEILAKNKSLRILNLSSNKISSYRYRYNMVRALKLNNLAEAIKKNKTLRKLDL</sequence>
<dbReference type="PANTHER" id="PTHR24107:SF2">
    <property type="entry name" value="NLR FAMILY CARD DOMAIN CONTAINING 3"/>
    <property type="match status" value="1"/>
</dbReference>
<comment type="subcellular location">
    <subcellularLocation>
        <location evidence="1">Cytoplasm</location>
        <location evidence="1">Cytoskeleton</location>
    </subcellularLocation>
</comment>
<keyword evidence="2" id="KW-0963">Cytoplasm</keyword>
<dbReference type="GO" id="GO:0005856">
    <property type="term" value="C:cytoskeleton"/>
    <property type="evidence" value="ECO:0007669"/>
    <property type="project" value="UniProtKB-SubCell"/>
</dbReference>
<dbReference type="Gene3D" id="3.80.10.10">
    <property type="entry name" value="Ribonuclease Inhibitor"/>
    <property type="match status" value="2"/>
</dbReference>
<proteinExistence type="predicted"/>
<dbReference type="AlphaFoldDB" id="A0A9N9PJ40"/>
<dbReference type="Proteomes" id="UP000789405">
    <property type="component" value="Unassembled WGS sequence"/>
</dbReference>
<gene>
    <name evidence="4" type="ORF">DERYTH_LOCUS27852</name>
</gene>
<keyword evidence="3" id="KW-0206">Cytoskeleton</keyword>
<dbReference type="EMBL" id="CAJVPY010066031">
    <property type="protein sequence ID" value="CAG8825157.1"/>
    <property type="molecule type" value="Genomic_DNA"/>
</dbReference>